<reference evidence="10" key="1">
    <citation type="submission" date="2018-05" db="EMBL/GenBank/DDBJ databases">
        <authorList>
            <person name="Lanie J.A."/>
            <person name="Ng W.-L."/>
            <person name="Kazmierczak K.M."/>
            <person name="Andrzejewski T.M."/>
            <person name="Davidsen T.M."/>
            <person name="Wayne K.J."/>
            <person name="Tettelin H."/>
            <person name="Glass J.I."/>
            <person name="Rusch D."/>
            <person name="Podicherti R."/>
            <person name="Tsui H.-C.T."/>
            <person name="Winkler M.E."/>
        </authorList>
    </citation>
    <scope>NUCLEOTIDE SEQUENCE</scope>
</reference>
<name>A0A381SU83_9ZZZZ</name>
<gene>
    <name evidence="10" type="ORF">METZ01_LOCUS60439</name>
</gene>
<evidence type="ECO:0000256" key="4">
    <source>
        <dbReference type="ARBA" id="ARBA00022651"/>
    </source>
</evidence>
<dbReference type="PANTHER" id="PTHR38050">
    <property type="match status" value="1"/>
</dbReference>
<evidence type="ECO:0008006" key="11">
    <source>
        <dbReference type="Google" id="ProtNLM"/>
    </source>
</evidence>
<dbReference type="GO" id="GO:0045493">
    <property type="term" value="P:xylan catabolic process"/>
    <property type="evidence" value="ECO:0007669"/>
    <property type="project" value="UniProtKB-KW"/>
</dbReference>
<dbReference type="EMBL" id="UINC01003585">
    <property type="protein sequence ID" value="SVA07585.1"/>
    <property type="molecule type" value="Genomic_DNA"/>
</dbReference>
<accession>A0A381SU83</accession>
<keyword evidence="5" id="KW-0732">Signal</keyword>
<dbReference type="SUPFAM" id="SSF53474">
    <property type="entry name" value="alpha/beta-Hydrolases"/>
    <property type="match status" value="1"/>
</dbReference>
<sequence length="413" mass="45478">MPTFAVGSQDGESLGCSVTDFGAVPPYPFKVGDGNDYGKRKLELTVPERCRCDGTDCTPCPIVVGYHGYGQNGSSWKSRLTPKGEAVGFISVYPTGDTTETNYFNWGPLKKRRIRLRENWAVPSCQDVNDGCLQVDGIPCDWCGSNTEDDEISTQREIDFTRAIIQWTMDHHCVNPDQIFGTGFSNGGLMSHLLARHPDTSGLFKALLPVNGVDHAGKDDHLKWIDAPQDPDSPWILHVNEIFDRFEPYDGRTYTDFAGNAGGGWNSVWLYPPVLQVFSRYAAVNNEYSNCGFGPADVGNRFGVMDVGGVVPEGYRRLPDLEGGGQEKFHCFTKDAEGNFCRKLAICLWDGGERGDDLVPTESDDDSGAPKVIAGATHERAGREWIGGTFPGMGGTDPMDIMWRFFQWSVGNE</sequence>
<evidence type="ECO:0000256" key="6">
    <source>
        <dbReference type="ARBA" id="ARBA00022801"/>
    </source>
</evidence>
<dbReference type="GO" id="GO:0005576">
    <property type="term" value="C:extracellular region"/>
    <property type="evidence" value="ECO:0007669"/>
    <property type="project" value="UniProtKB-SubCell"/>
</dbReference>
<proteinExistence type="inferred from homology"/>
<dbReference type="Gene3D" id="3.40.50.1820">
    <property type="entry name" value="alpha/beta hydrolase"/>
    <property type="match status" value="1"/>
</dbReference>
<keyword evidence="3" id="KW-0964">Secreted</keyword>
<dbReference type="GO" id="GO:0030600">
    <property type="term" value="F:feruloyl esterase activity"/>
    <property type="evidence" value="ECO:0007669"/>
    <property type="project" value="InterPro"/>
</dbReference>
<evidence type="ECO:0000256" key="1">
    <source>
        <dbReference type="ARBA" id="ARBA00004613"/>
    </source>
</evidence>
<dbReference type="PANTHER" id="PTHR38050:SF1">
    <property type="entry name" value="FERULOYL ESTERASE C"/>
    <property type="match status" value="1"/>
</dbReference>
<evidence type="ECO:0000256" key="9">
    <source>
        <dbReference type="ARBA" id="ARBA00025250"/>
    </source>
</evidence>
<keyword evidence="4" id="KW-0858">Xylan degradation</keyword>
<comment type="similarity">
    <text evidence="2">Belongs to the faeC family.</text>
</comment>
<evidence type="ECO:0000256" key="8">
    <source>
        <dbReference type="ARBA" id="ARBA00023326"/>
    </source>
</evidence>
<keyword evidence="8" id="KW-0624">Polysaccharide degradation</keyword>
<dbReference type="AlphaFoldDB" id="A0A381SU83"/>
<comment type="subcellular location">
    <subcellularLocation>
        <location evidence="1">Secreted</location>
    </subcellularLocation>
</comment>
<evidence type="ECO:0000256" key="3">
    <source>
        <dbReference type="ARBA" id="ARBA00022525"/>
    </source>
</evidence>
<organism evidence="10">
    <name type="scientific">marine metagenome</name>
    <dbReference type="NCBI Taxonomy" id="408172"/>
    <lineage>
        <taxon>unclassified sequences</taxon>
        <taxon>metagenomes</taxon>
        <taxon>ecological metagenomes</taxon>
    </lineage>
</organism>
<comment type="function">
    <text evidence="9">Involved in degradation of plant cell walls. Hydrolyzes the feruloyl-arabinose ester bond in arabinoxylans, and the feruloyl-galactose ester bond in pectin. Active against paranitrophenyl-acetate, methyl ferulate and wheat arabinoxylan.</text>
</comment>
<evidence type="ECO:0000256" key="7">
    <source>
        <dbReference type="ARBA" id="ARBA00023277"/>
    </source>
</evidence>
<evidence type="ECO:0000256" key="5">
    <source>
        <dbReference type="ARBA" id="ARBA00022729"/>
    </source>
</evidence>
<protein>
    <recommendedName>
        <fullName evidence="11">Peptidase S9 prolyl oligopeptidase catalytic domain-containing protein</fullName>
    </recommendedName>
</protein>
<keyword evidence="6" id="KW-0378">Hydrolase</keyword>
<dbReference type="InterPro" id="IPR043595">
    <property type="entry name" value="FaeB/C/D"/>
</dbReference>
<evidence type="ECO:0000256" key="2">
    <source>
        <dbReference type="ARBA" id="ARBA00010278"/>
    </source>
</evidence>
<dbReference type="InterPro" id="IPR029058">
    <property type="entry name" value="AB_hydrolase_fold"/>
</dbReference>
<evidence type="ECO:0000313" key="10">
    <source>
        <dbReference type="EMBL" id="SVA07585.1"/>
    </source>
</evidence>
<keyword evidence="7" id="KW-0119">Carbohydrate metabolism</keyword>